<dbReference type="CDD" id="cd00077">
    <property type="entry name" value="HDc"/>
    <property type="match status" value="1"/>
</dbReference>
<dbReference type="SUPFAM" id="SSF81891">
    <property type="entry name" value="Poly A polymerase C-terminal region-like"/>
    <property type="match status" value="1"/>
</dbReference>
<dbReference type="EMBL" id="FMXO01000012">
    <property type="protein sequence ID" value="SDB44645.1"/>
    <property type="molecule type" value="Genomic_DNA"/>
</dbReference>
<feature type="domain" description="HD" evidence="2">
    <location>
        <begin position="270"/>
        <end position="347"/>
    </location>
</feature>
<protein>
    <submittedName>
        <fullName evidence="3">Poly(A) polymerase</fullName>
    </submittedName>
</protein>
<evidence type="ECO:0000256" key="1">
    <source>
        <dbReference type="ARBA" id="ARBA00022741"/>
    </source>
</evidence>
<dbReference type="InterPro" id="IPR003607">
    <property type="entry name" value="HD/PDEase_dom"/>
</dbReference>
<dbReference type="PANTHER" id="PTHR47545">
    <property type="entry name" value="MULTIFUNCTIONAL CCA PROTEIN"/>
    <property type="match status" value="1"/>
</dbReference>
<evidence type="ECO:0000313" key="3">
    <source>
        <dbReference type="EMBL" id="SDB44645.1"/>
    </source>
</evidence>
<name>A0A1G6DIG6_9BACT</name>
<dbReference type="Pfam" id="PF01966">
    <property type="entry name" value="HD"/>
    <property type="match status" value="1"/>
</dbReference>
<evidence type="ECO:0000259" key="2">
    <source>
        <dbReference type="Pfam" id="PF01966"/>
    </source>
</evidence>
<dbReference type="OrthoDB" id="14083at2"/>
<keyword evidence="4" id="KW-1185">Reference proteome</keyword>
<dbReference type="AlphaFoldDB" id="A0A1G6DIG6"/>
<dbReference type="InterPro" id="IPR006674">
    <property type="entry name" value="HD_domain"/>
</dbReference>
<gene>
    <name evidence="3" type="ORF">SAMN05660653_02145</name>
</gene>
<dbReference type="RefSeq" id="WP_092121293.1">
    <property type="nucleotide sequence ID" value="NZ_FMXO01000012.1"/>
</dbReference>
<dbReference type="Gene3D" id="1.10.3090.10">
    <property type="entry name" value="cca-adding enzyme, domain 2"/>
    <property type="match status" value="1"/>
</dbReference>
<accession>A0A1G6DIG6</accession>
<reference evidence="3 4" key="1">
    <citation type="submission" date="2016-10" db="EMBL/GenBank/DDBJ databases">
        <authorList>
            <person name="de Groot N.N."/>
        </authorList>
    </citation>
    <scope>NUCLEOTIDE SEQUENCE [LARGE SCALE GENOMIC DNA]</scope>
    <source>
        <strain evidence="3 4">ASO4-2</strain>
    </source>
</reference>
<sequence length="443" mass="50487">MSQPLKDAVSICKAIMRNGFDAYVINARLQEKILAGNGEREVDICSEADFEDLSKIFPLFEPATTAEYTGTLKEGDILIRVYPADSEDGSHPEEGVAKFTPGMIKALEKTEGGLPLQLACPYMPKAKELYDGFADVGGGEIRFQGIPDETLKQNYLRGVRALRFAANFQLPVEPNSWMAIVRAARRVLDYVSVSDIMDEWRKVEAENMWHFVKLLHESTILDGLIPEIAALSRVKQIKNPDEGEEIVLDHTLELMRRYPEELPYDWYGTLACLFHDVGKLFTAEYVGNQWTFYQHHRVGAKVTRKILGRLRFSPEEIDKVCHLVRQHMRFHFMLTDRGIRRFTALHDYPRLIEIARADIKARNGAYKEFNHNMKMLERAAIPEEALEPLLNGHEIMDFAEINPGPAVGLIREALLQAQIAGDVTSVPEAVEFVRNYRLKEKLQ</sequence>
<dbReference type="InterPro" id="IPR050124">
    <property type="entry name" value="tRNA_CCA-adding_enzyme"/>
</dbReference>
<dbReference type="Proteomes" id="UP000198771">
    <property type="component" value="Unassembled WGS sequence"/>
</dbReference>
<proteinExistence type="predicted"/>
<dbReference type="STRING" id="617002.SAMN05660653_02145"/>
<dbReference type="GO" id="GO:0000166">
    <property type="term" value="F:nucleotide binding"/>
    <property type="evidence" value="ECO:0007669"/>
    <property type="project" value="UniProtKB-KW"/>
</dbReference>
<keyword evidence="1" id="KW-0547">Nucleotide-binding</keyword>
<evidence type="ECO:0000313" key="4">
    <source>
        <dbReference type="Proteomes" id="UP000198771"/>
    </source>
</evidence>
<organism evidence="3 4">
    <name type="scientific">Desulfonatronum thiosulfatophilum</name>
    <dbReference type="NCBI Taxonomy" id="617002"/>
    <lineage>
        <taxon>Bacteria</taxon>
        <taxon>Pseudomonadati</taxon>
        <taxon>Thermodesulfobacteriota</taxon>
        <taxon>Desulfovibrionia</taxon>
        <taxon>Desulfovibrionales</taxon>
        <taxon>Desulfonatronaceae</taxon>
        <taxon>Desulfonatronum</taxon>
    </lineage>
</organism>